<dbReference type="InterPro" id="IPR029028">
    <property type="entry name" value="Alpha/beta_knot_MTases"/>
</dbReference>
<evidence type="ECO:0000313" key="21">
    <source>
        <dbReference type="Proteomes" id="UP000183047"/>
    </source>
</evidence>
<dbReference type="InterPro" id="IPR002649">
    <property type="entry name" value="tRNA_m1G_MeTrfase_TrmD"/>
</dbReference>
<evidence type="ECO:0000259" key="19">
    <source>
        <dbReference type="Pfam" id="PF01746"/>
    </source>
</evidence>
<dbReference type="AlphaFoldDB" id="A0A1G5EJ91"/>
<proteinExistence type="inferred from homology"/>
<keyword evidence="8 15" id="KW-0489">Methyltransferase</keyword>
<feature type="binding site" evidence="15 16">
    <location>
        <position position="118"/>
    </location>
    <ligand>
        <name>S-adenosyl-L-methionine</name>
        <dbReference type="ChEBI" id="CHEBI:59789"/>
    </ligand>
</feature>
<feature type="binding site" evidence="15 16">
    <location>
        <begin position="138"/>
        <end position="143"/>
    </location>
    <ligand>
        <name>S-adenosyl-L-methionine</name>
        <dbReference type="ChEBI" id="CHEBI:59789"/>
    </ligand>
</feature>
<dbReference type="PANTHER" id="PTHR46417">
    <property type="entry name" value="TRNA (GUANINE-N(1)-)-METHYLTRANSFERASE"/>
    <property type="match status" value="1"/>
</dbReference>
<evidence type="ECO:0000256" key="4">
    <source>
        <dbReference type="ARBA" id="ARBA00011738"/>
    </source>
</evidence>
<evidence type="ECO:0000256" key="1">
    <source>
        <dbReference type="ARBA" id="ARBA00002634"/>
    </source>
</evidence>
<accession>A0A1G5EJ91</accession>
<comment type="subunit">
    <text evidence="4 15 17">Homodimer.</text>
</comment>
<feature type="domain" description="tRNA methyltransferase TRMD/TRM10-type" evidence="19">
    <location>
        <begin position="1"/>
        <end position="231"/>
    </location>
</feature>
<keyword evidence="21" id="KW-1185">Reference proteome</keyword>
<dbReference type="PANTHER" id="PTHR46417:SF1">
    <property type="entry name" value="TRNA (GUANINE-N(1)-)-METHYLTRANSFERASE"/>
    <property type="match status" value="1"/>
</dbReference>
<comment type="subcellular location">
    <subcellularLocation>
        <location evidence="2 15 17">Cytoplasm</location>
    </subcellularLocation>
</comment>
<dbReference type="RefSeq" id="WP_074462543.1">
    <property type="nucleotide sequence ID" value="NZ_FMUR01000011.1"/>
</dbReference>
<evidence type="ECO:0000256" key="15">
    <source>
        <dbReference type="HAMAP-Rule" id="MF_00605"/>
    </source>
</evidence>
<evidence type="ECO:0000256" key="8">
    <source>
        <dbReference type="ARBA" id="ARBA00022603"/>
    </source>
</evidence>
<dbReference type="PIRSF" id="PIRSF000386">
    <property type="entry name" value="tRNA_mtase"/>
    <property type="match status" value="1"/>
</dbReference>
<dbReference type="Gene3D" id="3.40.1280.10">
    <property type="match status" value="1"/>
</dbReference>
<dbReference type="SUPFAM" id="SSF75217">
    <property type="entry name" value="alpha/beta knot"/>
    <property type="match status" value="1"/>
</dbReference>
<evidence type="ECO:0000256" key="3">
    <source>
        <dbReference type="ARBA" id="ARBA00007630"/>
    </source>
</evidence>
<sequence>MNFHIMTLFPEMVTDGLSSSIIGRAKEKGLISLNAVNIRDYSNDTKHHKVDDYTYGGGAGMLMQAQPIYDCYIDIKNKIEKENGKAPRVIYVTPQGKVFNQEIVTELAKEENLVFLCGHYEGVDERVLEEIVTDYISIGDYVLTGGELPAMVMIDAISRFVPGVLNNDESAMTDSFNNNLLEYPQYSRPEEWMGKKVPPILLSGDHKKVDEWRLEQSILRTKERRPDLYEKWLSENPPVEKKKKRRKKSSEAQVIDETVKDSENNGDNI</sequence>
<evidence type="ECO:0000256" key="10">
    <source>
        <dbReference type="ARBA" id="ARBA00022691"/>
    </source>
</evidence>
<keyword evidence="10 15" id="KW-0949">S-adenosyl-L-methionine</keyword>
<evidence type="ECO:0000256" key="2">
    <source>
        <dbReference type="ARBA" id="ARBA00004496"/>
    </source>
</evidence>
<dbReference type="NCBIfam" id="NF000648">
    <property type="entry name" value="PRK00026.1"/>
    <property type="match status" value="1"/>
</dbReference>
<evidence type="ECO:0000256" key="13">
    <source>
        <dbReference type="ARBA" id="ARBA00033392"/>
    </source>
</evidence>
<organism evidence="20 21">
    <name type="scientific">Butyrivibrio hungatei</name>
    <dbReference type="NCBI Taxonomy" id="185008"/>
    <lineage>
        <taxon>Bacteria</taxon>
        <taxon>Bacillati</taxon>
        <taxon>Bacillota</taxon>
        <taxon>Clostridia</taxon>
        <taxon>Lachnospirales</taxon>
        <taxon>Lachnospiraceae</taxon>
        <taxon>Butyrivibrio</taxon>
    </lineage>
</organism>
<evidence type="ECO:0000256" key="6">
    <source>
        <dbReference type="ARBA" id="ARBA00014679"/>
    </source>
</evidence>
<dbReference type="OrthoDB" id="9807416at2"/>
<gene>
    <name evidence="15" type="primary">trmD</name>
    <name evidence="20" type="ORF">SAMN02910451_01967</name>
</gene>
<dbReference type="InterPro" id="IPR029026">
    <property type="entry name" value="tRNA_m1G_MTases_N"/>
</dbReference>
<evidence type="ECO:0000256" key="7">
    <source>
        <dbReference type="ARBA" id="ARBA00022490"/>
    </source>
</evidence>
<dbReference type="GO" id="GO:0052906">
    <property type="term" value="F:tRNA (guanine(37)-N1)-methyltransferase activity"/>
    <property type="evidence" value="ECO:0007669"/>
    <property type="project" value="UniProtKB-UniRule"/>
</dbReference>
<dbReference type="GO" id="GO:0002939">
    <property type="term" value="P:tRNA N1-guanine methylation"/>
    <property type="evidence" value="ECO:0007669"/>
    <property type="project" value="TreeGrafter"/>
</dbReference>
<feature type="region of interest" description="Disordered" evidence="18">
    <location>
        <begin position="231"/>
        <end position="269"/>
    </location>
</feature>
<dbReference type="InterPro" id="IPR023148">
    <property type="entry name" value="tRNA_m1G_MeTrfase_C_sf"/>
</dbReference>
<evidence type="ECO:0000256" key="11">
    <source>
        <dbReference type="ARBA" id="ARBA00022694"/>
    </source>
</evidence>
<evidence type="ECO:0000313" key="20">
    <source>
        <dbReference type="EMBL" id="SCY27069.1"/>
    </source>
</evidence>
<dbReference type="Pfam" id="PF01746">
    <property type="entry name" value="tRNA_m1G_MT"/>
    <property type="match status" value="1"/>
</dbReference>
<comment type="catalytic activity">
    <reaction evidence="14 15 17">
        <text>guanosine(37) in tRNA + S-adenosyl-L-methionine = N(1)-methylguanosine(37) in tRNA + S-adenosyl-L-homocysteine + H(+)</text>
        <dbReference type="Rhea" id="RHEA:36899"/>
        <dbReference type="Rhea" id="RHEA-COMP:10145"/>
        <dbReference type="Rhea" id="RHEA-COMP:10147"/>
        <dbReference type="ChEBI" id="CHEBI:15378"/>
        <dbReference type="ChEBI" id="CHEBI:57856"/>
        <dbReference type="ChEBI" id="CHEBI:59789"/>
        <dbReference type="ChEBI" id="CHEBI:73542"/>
        <dbReference type="ChEBI" id="CHEBI:74269"/>
        <dbReference type="EC" id="2.1.1.228"/>
    </reaction>
</comment>
<dbReference type="HAMAP" id="MF_00605">
    <property type="entry name" value="TrmD"/>
    <property type="match status" value="1"/>
</dbReference>
<comment type="similarity">
    <text evidence="3 15 17">Belongs to the RNA methyltransferase TrmD family.</text>
</comment>
<comment type="function">
    <text evidence="1 15 17">Specifically methylates guanosine-37 in various tRNAs.</text>
</comment>
<name>A0A1G5EJ91_9FIRM</name>
<evidence type="ECO:0000256" key="12">
    <source>
        <dbReference type="ARBA" id="ARBA00029736"/>
    </source>
</evidence>
<protein>
    <recommendedName>
        <fullName evidence="6 15">tRNA (guanine-N(1)-)-methyltransferase</fullName>
        <ecNumber evidence="5 15">2.1.1.228</ecNumber>
    </recommendedName>
    <alternativeName>
        <fullName evidence="12 15">M1G-methyltransferase</fullName>
    </alternativeName>
    <alternativeName>
        <fullName evidence="13 15">tRNA [GM37] methyltransferase</fullName>
    </alternativeName>
</protein>
<dbReference type="InterPro" id="IPR016009">
    <property type="entry name" value="tRNA_MeTrfase_TRMD/TRM10"/>
</dbReference>
<dbReference type="EMBL" id="FMUR01000011">
    <property type="protein sequence ID" value="SCY27069.1"/>
    <property type="molecule type" value="Genomic_DNA"/>
</dbReference>
<dbReference type="GO" id="GO:0005829">
    <property type="term" value="C:cytosol"/>
    <property type="evidence" value="ECO:0007669"/>
    <property type="project" value="TreeGrafter"/>
</dbReference>
<evidence type="ECO:0000256" key="5">
    <source>
        <dbReference type="ARBA" id="ARBA00012807"/>
    </source>
</evidence>
<dbReference type="CDD" id="cd18080">
    <property type="entry name" value="TrmD-like"/>
    <property type="match status" value="1"/>
</dbReference>
<keyword evidence="7 15" id="KW-0963">Cytoplasm</keyword>
<dbReference type="Proteomes" id="UP000183047">
    <property type="component" value="Unassembled WGS sequence"/>
</dbReference>
<dbReference type="FunFam" id="3.40.1280.10:FF:000001">
    <property type="entry name" value="tRNA (guanine-N(1)-)-methyltransferase"/>
    <property type="match status" value="1"/>
</dbReference>
<evidence type="ECO:0000256" key="17">
    <source>
        <dbReference type="RuleBase" id="RU003464"/>
    </source>
</evidence>
<dbReference type="Gene3D" id="1.10.1270.20">
    <property type="entry name" value="tRNA(m1g37)methyltransferase, domain 2"/>
    <property type="match status" value="1"/>
</dbReference>
<evidence type="ECO:0000256" key="18">
    <source>
        <dbReference type="SAM" id="MobiDB-lite"/>
    </source>
</evidence>
<dbReference type="NCBIfam" id="TIGR00088">
    <property type="entry name" value="trmD"/>
    <property type="match status" value="1"/>
</dbReference>
<reference evidence="21" key="1">
    <citation type="submission" date="2016-10" db="EMBL/GenBank/DDBJ databases">
        <authorList>
            <person name="Varghese N."/>
            <person name="Submissions S."/>
        </authorList>
    </citation>
    <scope>NUCLEOTIDE SEQUENCE [LARGE SCALE GENOMIC DNA]</scope>
    <source>
        <strain evidence="21">XBD2006</strain>
    </source>
</reference>
<evidence type="ECO:0000256" key="16">
    <source>
        <dbReference type="PIRSR" id="PIRSR000386-1"/>
    </source>
</evidence>
<keyword evidence="11 15" id="KW-0819">tRNA processing</keyword>
<evidence type="ECO:0000256" key="9">
    <source>
        <dbReference type="ARBA" id="ARBA00022679"/>
    </source>
</evidence>
<evidence type="ECO:0000256" key="14">
    <source>
        <dbReference type="ARBA" id="ARBA00047783"/>
    </source>
</evidence>
<dbReference type="EC" id="2.1.1.228" evidence="5 15"/>
<dbReference type="STRING" id="185008.bhn_I1260"/>
<keyword evidence="9 15" id="KW-0808">Transferase</keyword>